<dbReference type="InterPro" id="IPR025935">
    <property type="entry name" value="AbiH"/>
</dbReference>
<reference evidence="1 2" key="1">
    <citation type="submission" date="2018-07" db="EMBL/GenBank/DDBJ databases">
        <title>Genome sequencing of rice bacterial endophytes.</title>
        <authorList>
            <person name="Venturi V."/>
        </authorList>
    </citation>
    <scope>NUCLEOTIDE SEQUENCE [LARGE SCALE GENOMIC DNA]</scope>
    <source>
        <strain evidence="1 2">E2333</strain>
    </source>
</reference>
<dbReference type="EMBL" id="QRAV01000014">
    <property type="protein sequence ID" value="RDL16215.1"/>
    <property type="molecule type" value="Genomic_DNA"/>
</dbReference>
<evidence type="ECO:0000313" key="2">
    <source>
        <dbReference type="Proteomes" id="UP000255365"/>
    </source>
</evidence>
<gene>
    <name evidence="1" type="ORF">DEU51_11472</name>
</gene>
<evidence type="ECO:0000313" key="1">
    <source>
        <dbReference type="EMBL" id="RDL16215.1"/>
    </source>
</evidence>
<dbReference type="RefSeq" id="WP_115147674.1">
    <property type="nucleotide sequence ID" value="NZ_QRAV01000014.1"/>
</dbReference>
<dbReference type="Pfam" id="PF14253">
    <property type="entry name" value="AbiH"/>
    <property type="match status" value="1"/>
</dbReference>
<accession>A0A370S907</accession>
<comment type="caution">
    <text evidence="1">The sequence shown here is derived from an EMBL/GenBank/DDBJ whole genome shotgun (WGS) entry which is preliminary data.</text>
</comment>
<dbReference type="AlphaFoldDB" id="A0A370S907"/>
<name>A0A370S907_PSEJE</name>
<sequence length="299" mass="33964">MDFRTLYIVGNGFDLHHFLPTKYEHFKNYLKATDWEIYNWVDLYVPAEHDWSDLELALAYLDSDNVVSDQASFLGSYADENWSDSGHHDFQYEVDRIATGLSRSLQEHFGDWIRSIAVPHRRVVEDRLVKLESDAFFLTFNYTSTLTDLYDVPPEDILYIHGEGADKCAKLVLGHAWTADERASVCKQHDDEDADHRILEALGVLDAYFDETFKPSAKIIEQNADFFSGLSSATKVVVLGHSLSEVDSAYFLALVEALQGQPSWLVAVRPEDDVAGKMLSLLTYGVPLENISCKLWVEL</sequence>
<proteinExistence type="predicted"/>
<dbReference type="Proteomes" id="UP000255365">
    <property type="component" value="Unassembled WGS sequence"/>
</dbReference>
<organism evidence="1 2">
    <name type="scientific">Pseudomonas jessenii</name>
    <dbReference type="NCBI Taxonomy" id="77298"/>
    <lineage>
        <taxon>Bacteria</taxon>
        <taxon>Pseudomonadati</taxon>
        <taxon>Pseudomonadota</taxon>
        <taxon>Gammaproteobacteria</taxon>
        <taxon>Pseudomonadales</taxon>
        <taxon>Pseudomonadaceae</taxon>
        <taxon>Pseudomonas</taxon>
    </lineage>
</organism>
<protein>
    <submittedName>
        <fullName evidence="1">Abortive infection AbiH-like protein</fullName>
    </submittedName>
</protein>